<protein>
    <recommendedName>
        <fullName evidence="4">MalT-like TPR region domain-containing protein</fullName>
    </recommendedName>
</protein>
<accession>A0A067C2D9</accession>
<evidence type="ECO:0008006" key="4">
    <source>
        <dbReference type="Google" id="ProtNLM"/>
    </source>
</evidence>
<evidence type="ECO:0000256" key="1">
    <source>
        <dbReference type="PROSITE-ProRule" id="PRU00339"/>
    </source>
</evidence>
<dbReference type="OMA" id="EHLGETH"/>
<dbReference type="GeneID" id="24135717"/>
<dbReference type="VEuPathDB" id="FungiDB:SPRG_13874"/>
<dbReference type="RefSeq" id="XP_012208295.1">
    <property type="nucleotide sequence ID" value="XM_012352905.1"/>
</dbReference>
<dbReference type="PANTHER" id="PTHR46082">
    <property type="entry name" value="ATP/GTP-BINDING PROTEIN-RELATED"/>
    <property type="match status" value="1"/>
</dbReference>
<sequence>MSPARGLRLSYLRHFINSHGGEARFAGKTTAQVCFEFVVPLTKPSELSLVDHVANDPTTAAYVAPANWYVSHAWMYLFLETVDSLERFFADRGLADDAVIWFCVFNNNQHLASSYTFEYWSSTFKNGLAAIGNVVMIMHPWNDPIVLRRSWCVFEVYVAVTMGARFEIALARDQEATFLDDIDDFDAFNKMLATIKSEDSETTVPSDRDGIFDLIRAETSFIAVDRLIFSTLSSWIRTTLEASIVATASLVEKARRWRQLGLIADNLNDYAKSERCFREALTLNDHVHGPLDAETLMLQSLVAFAMGHQRKLRSEWEPLLRSTLALASEHLGETHPYTLATRSNLVKSLGQFGDFAAALPLALEDFERRRSLHGLSDLRTAHVLSEIGKIYIHLAKPRLAMRWLRKAFSIREALSGREHASTMATLSLLVAALIYMGAAAEASVLANDVAASRARTLGAEHPNTLDSRLNVAACMLMTGDAATAVPALLSLQTLFEARHNLAPWLPIVHHNLGIAYAMLNKTDRARTYYVRLFQNVQTKYHAWLLFDFALRFALTSATEDLALVRDHVESTTDTEPETWLESCMECYRPIIGSSVACAVCPHDIFKFCTRCREQRPSRLKRFCRHDLQATRWRRTVPPRRFFYEEALLRSTGMADDYDDVELLFQSYETYCNRHKVLQTERLPRTAMPTLNRGWHPL</sequence>
<dbReference type="InterPro" id="IPR053137">
    <property type="entry name" value="NLR-like"/>
</dbReference>
<feature type="repeat" description="TPR" evidence="1">
    <location>
        <begin position="254"/>
        <end position="287"/>
    </location>
</feature>
<gene>
    <name evidence="2" type="ORF">SPRG_13874</name>
</gene>
<keyword evidence="3" id="KW-1185">Reference proteome</keyword>
<organism evidence="2 3">
    <name type="scientific">Saprolegnia parasitica (strain CBS 223.65)</name>
    <dbReference type="NCBI Taxonomy" id="695850"/>
    <lineage>
        <taxon>Eukaryota</taxon>
        <taxon>Sar</taxon>
        <taxon>Stramenopiles</taxon>
        <taxon>Oomycota</taxon>
        <taxon>Saprolegniomycetes</taxon>
        <taxon>Saprolegniales</taxon>
        <taxon>Saprolegniaceae</taxon>
        <taxon>Saprolegnia</taxon>
    </lineage>
</organism>
<dbReference type="SMART" id="SM00028">
    <property type="entry name" value="TPR"/>
    <property type="match status" value="3"/>
</dbReference>
<evidence type="ECO:0000313" key="2">
    <source>
        <dbReference type="EMBL" id="KDO20982.1"/>
    </source>
</evidence>
<keyword evidence="1" id="KW-0802">TPR repeat</keyword>
<dbReference type="Pfam" id="PF13374">
    <property type="entry name" value="TPR_10"/>
    <property type="match status" value="3"/>
</dbReference>
<dbReference type="STRING" id="695850.A0A067C2D9"/>
<dbReference type="InterPro" id="IPR011990">
    <property type="entry name" value="TPR-like_helical_dom_sf"/>
</dbReference>
<dbReference type="AlphaFoldDB" id="A0A067C2D9"/>
<proteinExistence type="predicted"/>
<reference evidence="2 3" key="1">
    <citation type="journal article" date="2013" name="PLoS Genet.">
        <title>Distinctive expansion of potential virulence genes in the genome of the oomycete fish pathogen Saprolegnia parasitica.</title>
        <authorList>
            <person name="Jiang R.H."/>
            <person name="de Bruijn I."/>
            <person name="Haas B.J."/>
            <person name="Belmonte R."/>
            <person name="Lobach L."/>
            <person name="Christie J."/>
            <person name="van den Ackerveken G."/>
            <person name="Bottin A."/>
            <person name="Bulone V."/>
            <person name="Diaz-Moreno S.M."/>
            <person name="Dumas B."/>
            <person name="Fan L."/>
            <person name="Gaulin E."/>
            <person name="Govers F."/>
            <person name="Grenville-Briggs L.J."/>
            <person name="Horner N.R."/>
            <person name="Levin J.Z."/>
            <person name="Mammella M."/>
            <person name="Meijer H.J."/>
            <person name="Morris P."/>
            <person name="Nusbaum C."/>
            <person name="Oome S."/>
            <person name="Phillips A.J."/>
            <person name="van Rooyen D."/>
            <person name="Rzeszutek E."/>
            <person name="Saraiva M."/>
            <person name="Secombes C.J."/>
            <person name="Seidl M.F."/>
            <person name="Snel B."/>
            <person name="Stassen J.H."/>
            <person name="Sykes S."/>
            <person name="Tripathy S."/>
            <person name="van den Berg H."/>
            <person name="Vega-Arreguin J.C."/>
            <person name="Wawra S."/>
            <person name="Young S.K."/>
            <person name="Zeng Q."/>
            <person name="Dieguez-Uribeondo J."/>
            <person name="Russ C."/>
            <person name="Tyler B.M."/>
            <person name="van West P."/>
        </authorList>
    </citation>
    <scope>NUCLEOTIDE SEQUENCE [LARGE SCALE GENOMIC DNA]</scope>
    <source>
        <strain evidence="2 3">CBS 223.65</strain>
    </source>
</reference>
<dbReference type="Gene3D" id="1.25.40.10">
    <property type="entry name" value="Tetratricopeptide repeat domain"/>
    <property type="match status" value="2"/>
</dbReference>
<dbReference type="Proteomes" id="UP000030745">
    <property type="component" value="Unassembled WGS sequence"/>
</dbReference>
<dbReference type="SUPFAM" id="SSF48452">
    <property type="entry name" value="TPR-like"/>
    <property type="match status" value="2"/>
</dbReference>
<dbReference type="Pfam" id="PF13181">
    <property type="entry name" value="TPR_8"/>
    <property type="match status" value="1"/>
</dbReference>
<evidence type="ECO:0000313" key="3">
    <source>
        <dbReference type="Proteomes" id="UP000030745"/>
    </source>
</evidence>
<dbReference type="InterPro" id="IPR019734">
    <property type="entry name" value="TPR_rpt"/>
</dbReference>
<dbReference type="OrthoDB" id="410679at2759"/>
<dbReference type="KEGG" id="spar:SPRG_13874"/>
<dbReference type="PANTHER" id="PTHR46082:SF6">
    <property type="entry name" value="AAA+ ATPASE DOMAIN-CONTAINING PROTEIN-RELATED"/>
    <property type="match status" value="1"/>
</dbReference>
<dbReference type="PROSITE" id="PS50005">
    <property type="entry name" value="TPR"/>
    <property type="match status" value="1"/>
</dbReference>
<dbReference type="EMBL" id="KK583298">
    <property type="protein sequence ID" value="KDO20982.1"/>
    <property type="molecule type" value="Genomic_DNA"/>
</dbReference>
<name>A0A067C2D9_SAPPC</name>